<evidence type="ECO:0000313" key="2">
    <source>
        <dbReference type="Proteomes" id="UP000324832"/>
    </source>
</evidence>
<reference evidence="1 2" key="1">
    <citation type="submission" date="2017-07" db="EMBL/GenBank/DDBJ databases">
        <authorList>
            <person name="Talla V."/>
            <person name="Backstrom N."/>
        </authorList>
    </citation>
    <scope>NUCLEOTIDE SEQUENCE [LARGE SCALE GENOMIC DNA]</scope>
</reference>
<accession>A0A5E4PQA6</accession>
<proteinExistence type="predicted"/>
<sequence>MFLLGYGSLDLSTNFRSCHFCQLVLFVDLKRWFSQDFPPHPMTRQCRRVTGRSIPLDSDDEELMDEDDYYLPPQPGRSIVIEETDSDDSEYDSDDEKFSSVTQETVYLDESLLLDDAPKYEEYIQRIERIQK</sequence>
<dbReference type="AlphaFoldDB" id="A0A5E4PQA6"/>
<evidence type="ECO:0000313" key="1">
    <source>
        <dbReference type="EMBL" id="VVC87524.1"/>
    </source>
</evidence>
<feature type="non-terminal residue" evidence="1">
    <location>
        <position position="132"/>
    </location>
</feature>
<name>A0A5E4PQA6_9NEOP</name>
<dbReference type="EMBL" id="FZQP02000127">
    <property type="protein sequence ID" value="VVC87524.1"/>
    <property type="molecule type" value="Genomic_DNA"/>
</dbReference>
<gene>
    <name evidence="1" type="ORF">LSINAPIS_LOCUS1110</name>
</gene>
<protein>
    <submittedName>
        <fullName evidence="1">Uncharacterized protein</fullName>
    </submittedName>
</protein>
<dbReference type="Proteomes" id="UP000324832">
    <property type="component" value="Unassembled WGS sequence"/>
</dbReference>
<organism evidence="1 2">
    <name type="scientific">Leptidea sinapis</name>
    <dbReference type="NCBI Taxonomy" id="189913"/>
    <lineage>
        <taxon>Eukaryota</taxon>
        <taxon>Metazoa</taxon>
        <taxon>Ecdysozoa</taxon>
        <taxon>Arthropoda</taxon>
        <taxon>Hexapoda</taxon>
        <taxon>Insecta</taxon>
        <taxon>Pterygota</taxon>
        <taxon>Neoptera</taxon>
        <taxon>Endopterygota</taxon>
        <taxon>Lepidoptera</taxon>
        <taxon>Glossata</taxon>
        <taxon>Ditrysia</taxon>
        <taxon>Papilionoidea</taxon>
        <taxon>Pieridae</taxon>
        <taxon>Dismorphiinae</taxon>
        <taxon>Leptidea</taxon>
    </lineage>
</organism>
<keyword evidence="2" id="KW-1185">Reference proteome</keyword>